<dbReference type="HOGENOM" id="CLU_060549_3_0_1"/>
<dbReference type="InParanoid" id="A0A0C3G9I0"/>
<feature type="transmembrane region" description="Helical" evidence="1">
    <location>
        <begin position="32"/>
        <end position="49"/>
    </location>
</feature>
<dbReference type="Pfam" id="PF20151">
    <property type="entry name" value="DUF6533"/>
    <property type="match status" value="1"/>
</dbReference>
<organism evidence="3 4">
    <name type="scientific">Piloderma croceum (strain F 1598)</name>
    <dbReference type="NCBI Taxonomy" id="765440"/>
    <lineage>
        <taxon>Eukaryota</taxon>
        <taxon>Fungi</taxon>
        <taxon>Dikarya</taxon>
        <taxon>Basidiomycota</taxon>
        <taxon>Agaricomycotina</taxon>
        <taxon>Agaricomycetes</taxon>
        <taxon>Agaricomycetidae</taxon>
        <taxon>Atheliales</taxon>
        <taxon>Atheliaceae</taxon>
        <taxon>Piloderma</taxon>
    </lineage>
</organism>
<proteinExistence type="predicted"/>
<feature type="transmembrane region" description="Helical" evidence="1">
    <location>
        <begin position="70"/>
        <end position="91"/>
    </location>
</feature>
<feature type="domain" description="DUF6533" evidence="2">
    <location>
        <begin position="35"/>
        <end position="79"/>
    </location>
</feature>
<protein>
    <recommendedName>
        <fullName evidence="2">DUF6533 domain-containing protein</fullName>
    </recommendedName>
</protein>
<dbReference type="InterPro" id="IPR045340">
    <property type="entry name" value="DUF6533"/>
</dbReference>
<keyword evidence="1" id="KW-0472">Membrane</keyword>
<dbReference type="EMBL" id="KN832977">
    <property type="protein sequence ID" value="KIM88399.1"/>
    <property type="molecule type" value="Genomic_DNA"/>
</dbReference>
<feature type="transmembrane region" description="Helical" evidence="1">
    <location>
        <begin position="131"/>
        <end position="153"/>
    </location>
</feature>
<accession>A0A0C3G9I0</accession>
<name>A0A0C3G9I0_PILCF</name>
<dbReference type="OrthoDB" id="3038990at2759"/>
<evidence type="ECO:0000259" key="2">
    <source>
        <dbReference type="Pfam" id="PF20151"/>
    </source>
</evidence>
<evidence type="ECO:0000313" key="3">
    <source>
        <dbReference type="EMBL" id="KIM88399.1"/>
    </source>
</evidence>
<gene>
    <name evidence="3" type="ORF">PILCRDRAFT_255854</name>
</gene>
<feature type="transmembrane region" description="Helical" evidence="1">
    <location>
        <begin position="173"/>
        <end position="193"/>
    </location>
</feature>
<dbReference type="STRING" id="765440.A0A0C3G9I0"/>
<keyword evidence="1" id="KW-0812">Transmembrane</keyword>
<evidence type="ECO:0000313" key="4">
    <source>
        <dbReference type="Proteomes" id="UP000054166"/>
    </source>
</evidence>
<evidence type="ECO:0000256" key="1">
    <source>
        <dbReference type="SAM" id="Phobius"/>
    </source>
</evidence>
<sequence length="245" mass="27587">MANNTAIPPDAILNPYTPLAFMLPDVADQYQVMLYVYVATFAAYTWDWLMSIPEEYTFVRKAGFNAPNAAYFLSRFGTFCSCLTNTIRIAPIDNCNALKYVEGVFIEIAIPATSLLFLFRVKAIYNHSKIITAFFGFLWIAIAGLSILIMLGITRDHIPYTRRCTEGLAHTYTMVPIILTAVYDTLIFIAISYRMISLSMLDGPWSARVKSFFTGKGLHYLSRAMLQSGQAYYLSVAICSIFTDK</sequence>
<feature type="transmembrane region" description="Helical" evidence="1">
    <location>
        <begin position="97"/>
        <end position="119"/>
    </location>
</feature>
<dbReference type="Proteomes" id="UP000054166">
    <property type="component" value="Unassembled WGS sequence"/>
</dbReference>
<keyword evidence="1" id="KW-1133">Transmembrane helix</keyword>
<reference evidence="4" key="2">
    <citation type="submission" date="2015-01" db="EMBL/GenBank/DDBJ databases">
        <title>Evolutionary Origins and Diversification of the Mycorrhizal Mutualists.</title>
        <authorList>
            <consortium name="DOE Joint Genome Institute"/>
            <consortium name="Mycorrhizal Genomics Consortium"/>
            <person name="Kohler A."/>
            <person name="Kuo A."/>
            <person name="Nagy L.G."/>
            <person name="Floudas D."/>
            <person name="Copeland A."/>
            <person name="Barry K.W."/>
            <person name="Cichocki N."/>
            <person name="Veneault-Fourrey C."/>
            <person name="LaButti K."/>
            <person name="Lindquist E.A."/>
            <person name="Lipzen A."/>
            <person name="Lundell T."/>
            <person name="Morin E."/>
            <person name="Murat C."/>
            <person name="Riley R."/>
            <person name="Ohm R."/>
            <person name="Sun H."/>
            <person name="Tunlid A."/>
            <person name="Henrissat B."/>
            <person name="Grigoriev I.V."/>
            <person name="Hibbett D.S."/>
            <person name="Martin F."/>
        </authorList>
    </citation>
    <scope>NUCLEOTIDE SEQUENCE [LARGE SCALE GENOMIC DNA]</scope>
    <source>
        <strain evidence="4">F 1598</strain>
    </source>
</reference>
<keyword evidence="4" id="KW-1185">Reference proteome</keyword>
<dbReference type="AlphaFoldDB" id="A0A0C3G9I0"/>
<reference evidence="3 4" key="1">
    <citation type="submission" date="2014-04" db="EMBL/GenBank/DDBJ databases">
        <authorList>
            <consortium name="DOE Joint Genome Institute"/>
            <person name="Kuo A."/>
            <person name="Tarkka M."/>
            <person name="Buscot F."/>
            <person name="Kohler A."/>
            <person name="Nagy L.G."/>
            <person name="Floudas D."/>
            <person name="Copeland A."/>
            <person name="Barry K.W."/>
            <person name="Cichocki N."/>
            <person name="Veneault-Fourrey C."/>
            <person name="LaButti K."/>
            <person name="Lindquist E.A."/>
            <person name="Lipzen A."/>
            <person name="Lundell T."/>
            <person name="Morin E."/>
            <person name="Murat C."/>
            <person name="Sun H."/>
            <person name="Tunlid A."/>
            <person name="Henrissat B."/>
            <person name="Grigoriev I.V."/>
            <person name="Hibbett D.S."/>
            <person name="Martin F."/>
            <person name="Nordberg H.P."/>
            <person name="Cantor M.N."/>
            <person name="Hua S.X."/>
        </authorList>
    </citation>
    <scope>NUCLEOTIDE SEQUENCE [LARGE SCALE GENOMIC DNA]</scope>
    <source>
        <strain evidence="3 4">F 1598</strain>
    </source>
</reference>